<dbReference type="InterPro" id="IPR000424">
    <property type="entry name" value="Primosome_PriB/ssb"/>
</dbReference>
<accession>A0ABS8FX26</accession>
<comment type="caution">
    <text evidence="3">The sequence shown here is derived from an EMBL/GenBank/DDBJ whole genome shotgun (WGS) entry which is preliminary data.</text>
</comment>
<keyword evidence="4" id="KW-1185">Reference proteome</keyword>
<reference evidence="3 4" key="1">
    <citation type="submission" date="2021-10" db="EMBL/GenBank/DDBJ databases">
        <title>Anaerobic single-cell dispensing facilitates the cultivation of human gut bacteria.</title>
        <authorList>
            <person name="Afrizal A."/>
        </authorList>
    </citation>
    <scope>NUCLEOTIDE SEQUENCE [LARGE SCALE GENOMIC DNA]</scope>
    <source>
        <strain evidence="3 4">CLA-AA-H200</strain>
    </source>
</reference>
<dbReference type="RefSeq" id="WP_227707743.1">
    <property type="nucleotide sequence ID" value="NZ_JAJEQX010000014.1"/>
</dbReference>
<name>A0ABS8FX26_9FIRM</name>
<dbReference type="Proteomes" id="UP001198151">
    <property type="component" value="Unassembled WGS sequence"/>
</dbReference>
<proteinExistence type="predicted"/>
<evidence type="ECO:0000256" key="2">
    <source>
        <dbReference type="PROSITE-ProRule" id="PRU00252"/>
    </source>
</evidence>
<dbReference type="InterPro" id="IPR012340">
    <property type="entry name" value="NA-bd_OB-fold"/>
</dbReference>
<dbReference type="PROSITE" id="PS50935">
    <property type="entry name" value="SSB"/>
    <property type="match status" value="1"/>
</dbReference>
<keyword evidence="1 2" id="KW-0238">DNA-binding</keyword>
<evidence type="ECO:0000313" key="3">
    <source>
        <dbReference type="EMBL" id="MCC2254605.1"/>
    </source>
</evidence>
<dbReference type="EMBL" id="JAJEQX010000014">
    <property type="protein sequence ID" value="MCC2254605.1"/>
    <property type="molecule type" value="Genomic_DNA"/>
</dbReference>
<evidence type="ECO:0000256" key="1">
    <source>
        <dbReference type="ARBA" id="ARBA00023125"/>
    </source>
</evidence>
<evidence type="ECO:0000313" key="4">
    <source>
        <dbReference type="Proteomes" id="UP001198151"/>
    </source>
</evidence>
<dbReference type="GO" id="GO:0003677">
    <property type="term" value="F:DNA binding"/>
    <property type="evidence" value="ECO:0007669"/>
    <property type="project" value="UniProtKB-KW"/>
</dbReference>
<protein>
    <submittedName>
        <fullName evidence="3">Single-stranded DNA-binding protein</fullName>
    </submittedName>
</protein>
<gene>
    <name evidence="3" type="ORF">LKD70_09270</name>
</gene>
<organism evidence="3 4">
    <name type="scientific">Ruminococcus turbiniformis</name>
    <dbReference type="NCBI Taxonomy" id="2881258"/>
    <lineage>
        <taxon>Bacteria</taxon>
        <taxon>Bacillati</taxon>
        <taxon>Bacillota</taxon>
        <taxon>Clostridia</taxon>
        <taxon>Eubacteriales</taxon>
        <taxon>Oscillospiraceae</taxon>
        <taxon>Ruminococcus</taxon>
    </lineage>
</organism>
<dbReference type="SUPFAM" id="SSF50249">
    <property type="entry name" value="Nucleic acid-binding proteins"/>
    <property type="match status" value="1"/>
</dbReference>
<dbReference type="Gene3D" id="2.40.50.140">
    <property type="entry name" value="Nucleic acid-binding proteins"/>
    <property type="match status" value="1"/>
</dbReference>
<sequence>MANPNNNGTYVGKVLKKPIFVHNREGIDFQARWTLCVRRDYKNRKGEYDYDFIPMRLYGDESRLKIARRLEEKDVIIVTGCTVTESYDTKNGRKFNMYIRVEKINFPPRTSYNPETVIREETDFLPFG</sequence>